<dbReference type="EMBL" id="GG663737">
    <property type="protein sequence ID" value="EEH58697.1"/>
    <property type="molecule type" value="Genomic_DNA"/>
</dbReference>
<keyword evidence="3" id="KW-1185">Reference proteome</keyword>
<reference evidence="2 3" key="1">
    <citation type="journal article" date="2009" name="Science">
        <title>Green evolution and dynamic adaptations revealed by genomes of the marine picoeukaryotes Micromonas.</title>
        <authorList>
            <person name="Worden A.Z."/>
            <person name="Lee J.H."/>
            <person name="Mock T."/>
            <person name="Rouze P."/>
            <person name="Simmons M.P."/>
            <person name="Aerts A.L."/>
            <person name="Allen A.E."/>
            <person name="Cuvelier M.L."/>
            <person name="Derelle E."/>
            <person name="Everett M.V."/>
            <person name="Foulon E."/>
            <person name="Grimwood J."/>
            <person name="Gundlach H."/>
            <person name="Henrissat B."/>
            <person name="Napoli C."/>
            <person name="McDonald S.M."/>
            <person name="Parker M.S."/>
            <person name="Rombauts S."/>
            <person name="Salamov A."/>
            <person name="Von Dassow P."/>
            <person name="Badger J.H."/>
            <person name="Coutinho P.M."/>
            <person name="Demir E."/>
            <person name="Dubchak I."/>
            <person name="Gentemann C."/>
            <person name="Eikrem W."/>
            <person name="Gready J.E."/>
            <person name="John U."/>
            <person name="Lanier W."/>
            <person name="Lindquist E.A."/>
            <person name="Lucas S."/>
            <person name="Mayer K.F."/>
            <person name="Moreau H."/>
            <person name="Not F."/>
            <person name="Otillar R."/>
            <person name="Panaud O."/>
            <person name="Pangilinan J."/>
            <person name="Paulsen I."/>
            <person name="Piegu B."/>
            <person name="Poliakov A."/>
            <person name="Robbens S."/>
            <person name="Schmutz J."/>
            <person name="Toulza E."/>
            <person name="Wyss T."/>
            <person name="Zelensky A."/>
            <person name="Zhou K."/>
            <person name="Armbrust E.V."/>
            <person name="Bhattacharya D."/>
            <person name="Goodenough U.W."/>
            <person name="Van de Peer Y."/>
            <person name="Grigoriev I.V."/>
        </authorList>
    </citation>
    <scope>NUCLEOTIDE SEQUENCE [LARGE SCALE GENOMIC DNA]</scope>
    <source>
        <strain evidence="2 3">CCMP1545</strain>
    </source>
</reference>
<feature type="compositionally biased region" description="Pro residues" evidence="1">
    <location>
        <begin position="266"/>
        <end position="277"/>
    </location>
</feature>
<dbReference type="RefSeq" id="XP_003057052.1">
    <property type="nucleotide sequence ID" value="XM_003057006.1"/>
</dbReference>
<accession>C1MN70</accession>
<feature type="region of interest" description="Disordered" evidence="1">
    <location>
        <begin position="160"/>
        <end position="192"/>
    </location>
</feature>
<dbReference type="KEGG" id="mpp:MICPUCDRAFT_56804"/>
<name>C1MN70_MICPC</name>
<evidence type="ECO:0000313" key="3">
    <source>
        <dbReference type="Proteomes" id="UP000001876"/>
    </source>
</evidence>
<dbReference type="Proteomes" id="UP000001876">
    <property type="component" value="Unassembled WGS sequence"/>
</dbReference>
<gene>
    <name evidence="2" type="ORF">MICPUCDRAFT_56804</name>
</gene>
<feature type="region of interest" description="Disordered" evidence="1">
    <location>
        <begin position="316"/>
        <end position="341"/>
    </location>
</feature>
<protein>
    <submittedName>
        <fullName evidence="2">Predicted protein</fullName>
    </submittedName>
</protein>
<dbReference type="GeneID" id="9682968"/>
<feature type="compositionally biased region" description="Basic and acidic residues" evidence="1">
    <location>
        <begin position="160"/>
        <end position="185"/>
    </location>
</feature>
<evidence type="ECO:0000313" key="2">
    <source>
        <dbReference type="EMBL" id="EEH58697.1"/>
    </source>
</evidence>
<feature type="compositionally biased region" description="Basic and acidic residues" evidence="1">
    <location>
        <begin position="316"/>
        <end position="336"/>
    </location>
</feature>
<evidence type="ECO:0000256" key="1">
    <source>
        <dbReference type="SAM" id="MobiDB-lite"/>
    </source>
</evidence>
<sequence length="361" mass="38763">MPTSLIAHDATTRRGGKRPRDAYDCAADARLGRILRVRVPSTAPTVPPLPLCAQNARWLRGVTTEHATETTTRFAGRRNANGNGNGGVSRASYERATGRYYVCLGEEQDFTTKEEAMAHFDATERCGLAVPYVASPLDLAAMERDGDVEYLDLDRYAHPARADAEARERGEDDAREGVVEKDRNRTAARAKTRKNRAAAAAAAGGQLRALAAACSDELGALDGVDNSAMSGGSNDGTAAYVAVERRERPSDADDADDAKKRAKTSPPAPPPPPPPPKVTDEVVALRDDVARLASVVTYMAHAMSGMRWEIDSLRRRDIDRSRVEAEDERGKEKESGSPENNAAVAAAVEDAAKSLRAILAL</sequence>
<dbReference type="AlphaFoldDB" id="C1MN70"/>
<feature type="region of interest" description="Disordered" evidence="1">
    <location>
        <begin position="245"/>
        <end position="279"/>
    </location>
</feature>
<feature type="region of interest" description="Disordered" evidence="1">
    <location>
        <begin position="1"/>
        <end position="20"/>
    </location>
</feature>
<proteinExistence type="predicted"/>
<organism evidence="3">
    <name type="scientific">Micromonas pusilla (strain CCMP1545)</name>
    <name type="common">Picoplanktonic green alga</name>
    <dbReference type="NCBI Taxonomy" id="564608"/>
    <lineage>
        <taxon>Eukaryota</taxon>
        <taxon>Viridiplantae</taxon>
        <taxon>Chlorophyta</taxon>
        <taxon>Mamiellophyceae</taxon>
        <taxon>Mamiellales</taxon>
        <taxon>Mamiellaceae</taxon>
        <taxon>Micromonas</taxon>
    </lineage>
</organism>